<reference evidence="1 2" key="1">
    <citation type="submission" date="2024-03" db="EMBL/GenBank/DDBJ databases">
        <title>Adaptation during the transition from Ophiocordyceps entomopathogen to insect associate is accompanied by gene loss and intensified selection.</title>
        <authorList>
            <person name="Ward C.M."/>
            <person name="Onetto C.A."/>
            <person name="Borneman A.R."/>
        </authorList>
    </citation>
    <scope>NUCLEOTIDE SEQUENCE [LARGE SCALE GENOMIC DNA]</scope>
    <source>
        <strain evidence="1">AWRI1</strain>
        <tissue evidence="1">Single Adult Female</tissue>
    </source>
</reference>
<name>A0AAN9T2S3_9HEMI</name>
<dbReference type="AlphaFoldDB" id="A0AAN9T2S3"/>
<keyword evidence="2" id="KW-1185">Reference proteome</keyword>
<organism evidence="1 2">
    <name type="scientific">Parthenolecanium corni</name>
    <dbReference type="NCBI Taxonomy" id="536013"/>
    <lineage>
        <taxon>Eukaryota</taxon>
        <taxon>Metazoa</taxon>
        <taxon>Ecdysozoa</taxon>
        <taxon>Arthropoda</taxon>
        <taxon>Hexapoda</taxon>
        <taxon>Insecta</taxon>
        <taxon>Pterygota</taxon>
        <taxon>Neoptera</taxon>
        <taxon>Paraneoptera</taxon>
        <taxon>Hemiptera</taxon>
        <taxon>Sternorrhyncha</taxon>
        <taxon>Coccoidea</taxon>
        <taxon>Coccidae</taxon>
        <taxon>Parthenolecanium</taxon>
    </lineage>
</organism>
<accession>A0AAN9T2S3</accession>
<sequence length="159" mass="18004">MMTMTFQEINDDSVHDKNRNMQPATILFMDDSVCQGESGGDDDSDDTGSDKSLDNIAWIASALSLPYRTTLSTSLKYQKILCRMSCAEQENRTSVDCARREHNILRYFSHVDRPKFRTLAIHARLSKDKSGPFDVDNSAGDRDDDDCNEEFMGETCNEI</sequence>
<protein>
    <submittedName>
        <fullName evidence="1">Uncharacterized protein</fullName>
    </submittedName>
</protein>
<evidence type="ECO:0000313" key="2">
    <source>
        <dbReference type="Proteomes" id="UP001367676"/>
    </source>
</evidence>
<proteinExistence type="predicted"/>
<dbReference type="Proteomes" id="UP001367676">
    <property type="component" value="Unassembled WGS sequence"/>
</dbReference>
<gene>
    <name evidence="1" type="ORF">V9T40_014814</name>
</gene>
<evidence type="ECO:0000313" key="1">
    <source>
        <dbReference type="EMBL" id="KAK7571210.1"/>
    </source>
</evidence>
<dbReference type="EMBL" id="JBBCAQ010000041">
    <property type="protein sequence ID" value="KAK7571210.1"/>
    <property type="molecule type" value="Genomic_DNA"/>
</dbReference>
<comment type="caution">
    <text evidence="1">The sequence shown here is derived from an EMBL/GenBank/DDBJ whole genome shotgun (WGS) entry which is preliminary data.</text>
</comment>